<feature type="region of interest" description="Disordered" evidence="1">
    <location>
        <begin position="1"/>
        <end position="48"/>
    </location>
</feature>
<gene>
    <name evidence="2" type="ORF">PENPOL_c001G05013</name>
</gene>
<protein>
    <submittedName>
        <fullName evidence="2">Uncharacterized protein</fullName>
    </submittedName>
</protein>
<dbReference type="AlphaFoldDB" id="A0A1V6P5G3"/>
<accession>A0A1V6P5G3</accession>
<evidence type="ECO:0000313" key="2">
    <source>
        <dbReference type="EMBL" id="OQD72194.1"/>
    </source>
</evidence>
<name>A0A1V6P5G3_PENPO</name>
<feature type="compositionally biased region" description="Pro residues" evidence="1">
    <location>
        <begin position="20"/>
        <end position="31"/>
    </location>
</feature>
<comment type="caution">
    <text evidence="2">The sequence shown here is derived from an EMBL/GenBank/DDBJ whole genome shotgun (WGS) entry which is preliminary data.</text>
</comment>
<evidence type="ECO:0000313" key="3">
    <source>
        <dbReference type="Proteomes" id="UP000191408"/>
    </source>
</evidence>
<organism evidence="2 3">
    <name type="scientific">Penicillium polonicum</name>
    <dbReference type="NCBI Taxonomy" id="60169"/>
    <lineage>
        <taxon>Eukaryota</taxon>
        <taxon>Fungi</taxon>
        <taxon>Dikarya</taxon>
        <taxon>Ascomycota</taxon>
        <taxon>Pezizomycotina</taxon>
        <taxon>Eurotiomycetes</taxon>
        <taxon>Eurotiomycetidae</taxon>
        <taxon>Eurotiales</taxon>
        <taxon>Aspergillaceae</taxon>
        <taxon>Penicillium</taxon>
    </lineage>
</organism>
<keyword evidence="3" id="KW-1185">Reference proteome</keyword>
<reference evidence="3" key="1">
    <citation type="journal article" date="2017" name="Nat. Microbiol.">
        <title>Global analysis of biosynthetic gene clusters reveals vast potential of secondary metabolite production in Penicillium species.</title>
        <authorList>
            <person name="Nielsen J.C."/>
            <person name="Grijseels S."/>
            <person name="Prigent S."/>
            <person name="Ji B."/>
            <person name="Dainat J."/>
            <person name="Nielsen K.F."/>
            <person name="Frisvad J.C."/>
            <person name="Workman M."/>
            <person name="Nielsen J."/>
        </authorList>
    </citation>
    <scope>NUCLEOTIDE SEQUENCE [LARGE SCALE GENOMIC DNA]</scope>
    <source>
        <strain evidence="3">IBT 4502</strain>
    </source>
</reference>
<proteinExistence type="predicted"/>
<dbReference type="Proteomes" id="UP000191408">
    <property type="component" value="Unassembled WGS sequence"/>
</dbReference>
<sequence>MSYEPLEALFNLPRRQLHPPSAPPSTPPSPSSPSTSPAGPPPQRPTDGVTYLHTNTYKQTLSIYPNRRLLAQSSHLTKQQTNLSFDIPPTIGQSATYTLTQIPLLISGLTAFVLLPANHPSTFSSAYSPTSSSPRIDASLVIPTSLPIQSFTTQTQFIHKPGNASAKPKHFYTFHQRKTAYTSGECFRNPANNPADANANTNTNAAKSANVVNTPAPTSNPIVRFNNLFNN</sequence>
<dbReference type="EMBL" id="MDYM01000001">
    <property type="protein sequence ID" value="OQD72194.1"/>
    <property type="molecule type" value="Genomic_DNA"/>
</dbReference>
<evidence type="ECO:0000256" key="1">
    <source>
        <dbReference type="SAM" id="MobiDB-lite"/>
    </source>
</evidence>